<accession>A0A2J8VAU9</accession>
<evidence type="ECO:0000259" key="1">
    <source>
        <dbReference type="SMART" id="SM00568"/>
    </source>
</evidence>
<dbReference type="InterPro" id="IPR036015">
    <property type="entry name" value="TBC1D8B_PH-GRAM2"/>
</dbReference>
<feature type="domain" description="GRAM" evidence="1">
    <location>
        <begin position="285"/>
        <end position="353"/>
    </location>
</feature>
<evidence type="ECO:0000313" key="2">
    <source>
        <dbReference type="EMBL" id="PNJ54648.1"/>
    </source>
</evidence>
<dbReference type="InterPro" id="IPR004182">
    <property type="entry name" value="GRAM"/>
</dbReference>
<dbReference type="EMBL" id="NDHI03003425">
    <property type="protein sequence ID" value="PNJ54648.1"/>
    <property type="molecule type" value="Genomic_DNA"/>
</dbReference>
<reference evidence="2" key="1">
    <citation type="submission" date="2017-12" db="EMBL/GenBank/DDBJ databases">
        <title>High-resolution comparative analysis of great ape genomes.</title>
        <authorList>
            <person name="Pollen A."/>
            <person name="Hastie A."/>
            <person name="Hormozdiari F."/>
            <person name="Dougherty M."/>
            <person name="Liu R."/>
            <person name="Chaisson M."/>
            <person name="Hoppe E."/>
            <person name="Hill C."/>
            <person name="Pang A."/>
            <person name="Hillier L."/>
            <person name="Baker C."/>
            <person name="Armstrong J."/>
            <person name="Shendure J."/>
            <person name="Paten B."/>
            <person name="Wilson R."/>
            <person name="Chao H."/>
            <person name="Schneider V."/>
            <person name="Ventura M."/>
            <person name="Kronenberg Z."/>
            <person name="Murali S."/>
            <person name="Gordon D."/>
            <person name="Cantsilieris S."/>
            <person name="Munson K."/>
            <person name="Nelson B."/>
            <person name="Raja A."/>
            <person name="Underwood J."/>
            <person name="Diekhans M."/>
            <person name="Fiddes I."/>
            <person name="Haussler D."/>
            <person name="Eichler E."/>
        </authorList>
    </citation>
    <scope>NUCLEOTIDE SEQUENCE [LARGE SCALE GENOMIC DNA]</scope>
    <source>
        <strain evidence="2">Susie</strain>
    </source>
</reference>
<dbReference type="Gene3D" id="2.30.29.30">
    <property type="entry name" value="Pleckstrin-homology domain (PH domain)/Phosphotyrosine-binding domain (PTB)"/>
    <property type="match status" value="2"/>
</dbReference>
<dbReference type="CDD" id="cd13350">
    <property type="entry name" value="PH-GRAM1_TBC1D8B"/>
    <property type="match status" value="1"/>
</dbReference>
<name>A0A2J8VAU9_PONAB</name>
<organism evidence="2">
    <name type="scientific">Pongo abelii</name>
    <name type="common">Sumatran orangutan</name>
    <name type="synonym">Pongo pygmaeus abelii</name>
    <dbReference type="NCBI Taxonomy" id="9601"/>
    <lineage>
        <taxon>Eukaryota</taxon>
        <taxon>Metazoa</taxon>
        <taxon>Chordata</taxon>
        <taxon>Craniata</taxon>
        <taxon>Vertebrata</taxon>
        <taxon>Euteleostomi</taxon>
        <taxon>Mammalia</taxon>
        <taxon>Eutheria</taxon>
        <taxon>Euarchontoglires</taxon>
        <taxon>Primates</taxon>
        <taxon>Haplorrhini</taxon>
        <taxon>Catarrhini</taxon>
        <taxon>Hominidae</taxon>
        <taxon>Pongo</taxon>
    </lineage>
</organism>
<feature type="domain" description="GRAM" evidence="1">
    <location>
        <begin position="145"/>
        <end position="212"/>
    </location>
</feature>
<dbReference type="FunFam" id="2.30.29.30:FF:000185">
    <property type="entry name" value="TBC1 domain family member 8B"/>
    <property type="match status" value="1"/>
</dbReference>
<dbReference type="PANTHER" id="PTHR47666:SF4">
    <property type="entry name" value="TBC1 DOMAIN FAMILY MEMBER 8B"/>
    <property type="match status" value="1"/>
</dbReference>
<dbReference type="SMART" id="SM00568">
    <property type="entry name" value="GRAM"/>
    <property type="match status" value="2"/>
</dbReference>
<dbReference type="Pfam" id="PF02893">
    <property type="entry name" value="GRAM"/>
    <property type="match status" value="2"/>
</dbReference>
<dbReference type="InterPro" id="IPR036012">
    <property type="entry name" value="TBC1D8B_PH-GRAM1"/>
</dbReference>
<dbReference type="AlphaFoldDB" id="A0A2J8VAU9"/>
<dbReference type="InterPro" id="IPR011993">
    <property type="entry name" value="PH-like_dom_sf"/>
</dbReference>
<proteinExistence type="predicted"/>
<dbReference type="PANTHER" id="PTHR47666">
    <property type="entry name" value="PROTEIN VASCULAR ASSOCIATED DEATH 1, CHLOROPLASTIC"/>
    <property type="match status" value="1"/>
</dbReference>
<dbReference type="CDD" id="cd13352">
    <property type="entry name" value="PH-GRAM2_TBC1D8B"/>
    <property type="match status" value="1"/>
</dbReference>
<gene>
    <name evidence="2" type="ORF">CR201_G0020471</name>
</gene>
<sequence>MWLKPEEVLLKNALKLWLMERSNDYFVLQRRRGYGEEGGGGLTGLLVGTLDSVLDSTAKVAPFRILHQTPDSQVYLSIACGANREEITKHWDWLEQNIMKTLSVFDSNEDITNFVQGKIRGLIAEEGKHCFAKEDDPEKFREALLKFEKCFGLPEKEKLVTYYSCSYWKGRVPCQGWLYLSTNFLSFYSFLLGSEIKLIISWDEVSKLEKTSNVILTESVHVCSQGENHYFSMFLHINQTYLLMEQLANYAIRRLFDKETFDNDPVLYNPLQITKRGLENRAHSEQFNAFFRLPKGESLKEVHECSLWVPFSHFNTHGKMCISENYICFASQDGNQCSVIIPLREVLAIDKTNDSSKSVIISIKGKTAFRFHEVKDFEQLVAKLRLRCGAASTQYHDISTEVINYTAIKSFEKKVCV</sequence>
<comment type="caution">
    <text evidence="2">The sequence shown here is derived from an EMBL/GenBank/DDBJ whole genome shotgun (WGS) entry which is preliminary data.</text>
</comment>
<protein>
    <submittedName>
        <fullName evidence="2">TBC1D8B isoform 8</fullName>
    </submittedName>
</protein>
<dbReference type="FunFam" id="2.30.29.30:FF:000013">
    <property type="entry name" value="Putative TBC1 domain family member 8B"/>
    <property type="match status" value="1"/>
</dbReference>